<evidence type="ECO:0000313" key="1">
    <source>
        <dbReference type="EMBL" id="EAX95707.1"/>
    </source>
</evidence>
<protein>
    <submittedName>
        <fullName evidence="1">Uncharacterized protein</fullName>
    </submittedName>
</protein>
<dbReference type="RefSeq" id="XP_001308637.1">
    <property type="nucleotide sequence ID" value="XM_001308636.1"/>
</dbReference>
<dbReference type="VEuPathDB" id="TrichDB:TVAG_256480"/>
<reference evidence="1" key="1">
    <citation type="submission" date="2006-10" db="EMBL/GenBank/DDBJ databases">
        <authorList>
            <person name="Amadeo P."/>
            <person name="Zhao Q."/>
            <person name="Wortman J."/>
            <person name="Fraser-Liggett C."/>
            <person name="Carlton J."/>
        </authorList>
    </citation>
    <scope>NUCLEOTIDE SEQUENCE</scope>
    <source>
        <strain evidence="1">G3</strain>
    </source>
</reference>
<dbReference type="AlphaFoldDB" id="A2FHB0"/>
<gene>
    <name evidence="1" type="ORF">TVAG_256480</name>
</gene>
<dbReference type="InParanoid" id="A2FHB0"/>
<organism evidence="1 2">
    <name type="scientific">Trichomonas vaginalis (strain ATCC PRA-98 / G3)</name>
    <dbReference type="NCBI Taxonomy" id="412133"/>
    <lineage>
        <taxon>Eukaryota</taxon>
        <taxon>Metamonada</taxon>
        <taxon>Parabasalia</taxon>
        <taxon>Trichomonadida</taxon>
        <taxon>Trichomonadidae</taxon>
        <taxon>Trichomonas</taxon>
    </lineage>
</organism>
<proteinExistence type="predicted"/>
<dbReference type="Proteomes" id="UP000001542">
    <property type="component" value="Unassembled WGS sequence"/>
</dbReference>
<keyword evidence="2" id="KW-1185">Reference proteome</keyword>
<dbReference type="KEGG" id="tva:4753469"/>
<dbReference type="EMBL" id="DS113792">
    <property type="protein sequence ID" value="EAX95707.1"/>
    <property type="molecule type" value="Genomic_DNA"/>
</dbReference>
<sequence>MQNNNGPKKFMGLGGNMFSRSMVQPWGNMQPPQYAPMPMYGGSMIIDNSEQQKSLPDIYTTCPELKKFQMPILIAQPTPNEFNLPPRQIPMAMPPPPPMAAPPPVWRPPHIHTPRPPPQVYMKFDPNAPIIRPYVLFYLEAEFY</sequence>
<reference evidence="1" key="2">
    <citation type="journal article" date="2007" name="Science">
        <title>Draft genome sequence of the sexually transmitted pathogen Trichomonas vaginalis.</title>
        <authorList>
            <person name="Carlton J.M."/>
            <person name="Hirt R.P."/>
            <person name="Silva J.C."/>
            <person name="Delcher A.L."/>
            <person name="Schatz M."/>
            <person name="Zhao Q."/>
            <person name="Wortman J.R."/>
            <person name="Bidwell S.L."/>
            <person name="Alsmark U.C.M."/>
            <person name="Besteiro S."/>
            <person name="Sicheritz-Ponten T."/>
            <person name="Noel C.J."/>
            <person name="Dacks J.B."/>
            <person name="Foster P.G."/>
            <person name="Simillion C."/>
            <person name="Van de Peer Y."/>
            <person name="Miranda-Saavedra D."/>
            <person name="Barton G.J."/>
            <person name="Westrop G.D."/>
            <person name="Mueller S."/>
            <person name="Dessi D."/>
            <person name="Fiori P.L."/>
            <person name="Ren Q."/>
            <person name="Paulsen I."/>
            <person name="Zhang H."/>
            <person name="Bastida-Corcuera F.D."/>
            <person name="Simoes-Barbosa A."/>
            <person name="Brown M.T."/>
            <person name="Hayes R.D."/>
            <person name="Mukherjee M."/>
            <person name="Okumura C.Y."/>
            <person name="Schneider R."/>
            <person name="Smith A.J."/>
            <person name="Vanacova S."/>
            <person name="Villalvazo M."/>
            <person name="Haas B.J."/>
            <person name="Pertea M."/>
            <person name="Feldblyum T.V."/>
            <person name="Utterback T.R."/>
            <person name="Shu C.L."/>
            <person name="Osoegawa K."/>
            <person name="de Jong P.J."/>
            <person name="Hrdy I."/>
            <person name="Horvathova L."/>
            <person name="Zubacova Z."/>
            <person name="Dolezal P."/>
            <person name="Malik S.B."/>
            <person name="Logsdon J.M. Jr."/>
            <person name="Henze K."/>
            <person name="Gupta A."/>
            <person name="Wang C.C."/>
            <person name="Dunne R.L."/>
            <person name="Upcroft J.A."/>
            <person name="Upcroft P."/>
            <person name="White O."/>
            <person name="Salzberg S.L."/>
            <person name="Tang P."/>
            <person name="Chiu C.-H."/>
            <person name="Lee Y.-S."/>
            <person name="Embley T.M."/>
            <person name="Coombs G.H."/>
            <person name="Mottram J.C."/>
            <person name="Tachezy J."/>
            <person name="Fraser-Liggett C.M."/>
            <person name="Johnson P.J."/>
        </authorList>
    </citation>
    <scope>NUCLEOTIDE SEQUENCE [LARGE SCALE GENOMIC DNA]</scope>
    <source>
        <strain evidence="1">G3</strain>
    </source>
</reference>
<name>A2FHB0_TRIV3</name>
<accession>A2FHB0</accession>
<dbReference type="VEuPathDB" id="TrichDB:TVAGG3_1006950"/>
<evidence type="ECO:0000313" key="2">
    <source>
        <dbReference type="Proteomes" id="UP000001542"/>
    </source>
</evidence>